<reference evidence="3" key="1">
    <citation type="submission" date="2012-11" db="EMBL/GenBank/DDBJ databases">
        <authorList>
            <person name="Lucero-Rivera Y.E."/>
            <person name="Tovar-Ramirez D."/>
        </authorList>
    </citation>
    <scope>NUCLEOTIDE SEQUENCE</scope>
    <source>
        <tissue evidence="3">Salivary gland</tissue>
    </source>
</reference>
<feature type="signal peptide" evidence="2">
    <location>
        <begin position="1"/>
        <end position="23"/>
    </location>
</feature>
<keyword evidence="1" id="KW-0812">Transmembrane</keyword>
<organism evidence="3">
    <name type="scientific">Rhipicephalus pulchellus</name>
    <name type="common">Yellow backed tick</name>
    <name type="synonym">Dermacentor pulchellus</name>
    <dbReference type="NCBI Taxonomy" id="72859"/>
    <lineage>
        <taxon>Eukaryota</taxon>
        <taxon>Metazoa</taxon>
        <taxon>Ecdysozoa</taxon>
        <taxon>Arthropoda</taxon>
        <taxon>Chelicerata</taxon>
        <taxon>Arachnida</taxon>
        <taxon>Acari</taxon>
        <taxon>Parasitiformes</taxon>
        <taxon>Ixodida</taxon>
        <taxon>Ixodoidea</taxon>
        <taxon>Ixodidae</taxon>
        <taxon>Rhipicephalinae</taxon>
        <taxon>Rhipicephalus</taxon>
        <taxon>Rhipicephalus</taxon>
    </lineage>
</organism>
<name>L7LZU9_RHIPC</name>
<feature type="chain" id="PRO_5003981318" description="Secreted peptide" evidence="2">
    <location>
        <begin position="24"/>
        <end position="140"/>
    </location>
</feature>
<dbReference type="AlphaFoldDB" id="L7LZU9"/>
<keyword evidence="2" id="KW-0732">Signal</keyword>
<protein>
    <recommendedName>
        <fullName evidence="4">Secreted peptide</fullName>
    </recommendedName>
</protein>
<proteinExistence type="evidence at transcript level"/>
<feature type="transmembrane region" description="Helical" evidence="1">
    <location>
        <begin position="117"/>
        <end position="138"/>
    </location>
</feature>
<dbReference type="PROSITE" id="PS51257">
    <property type="entry name" value="PROKAR_LIPOPROTEIN"/>
    <property type="match status" value="1"/>
</dbReference>
<sequence length="140" mass="15155">MNHAFSRLTFITVLLAAVASVLAACDAEKAATDIQDCRSHIHEIQKLVFNASDAGHIEEVCCSATVKFEDCIREAVQLSGCHHEVDYLVTVMMTATRKLLSDMYTANCWYLCSQADAASASATFAPAGLVAVALVVLWRT</sequence>
<accession>L7LZU9</accession>
<dbReference type="EMBL" id="GACK01008611">
    <property type="protein sequence ID" value="JAA56423.1"/>
    <property type="molecule type" value="mRNA"/>
</dbReference>
<reference evidence="3" key="2">
    <citation type="journal article" date="2015" name="J. Proteomics">
        <title>Sexual differences in the sialomes of the zebra tick, Rhipicephalus pulchellus.</title>
        <authorList>
            <person name="Tan A.W."/>
            <person name="Francischetti I.M."/>
            <person name="Slovak M."/>
            <person name="Kini R.M."/>
            <person name="Ribeiro J.M."/>
        </authorList>
    </citation>
    <scope>NUCLEOTIDE SEQUENCE</scope>
    <source>
        <tissue evidence="3">Salivary gland</tissue>
    </source>
</reference>
<keyword evidence="1" id="KW-1133">Transmembrane helix</keyword>
<evidence type="ECO:0000256" key="2">
    <source>
        <dbReference type="SAM" id="SignalP"/>
    </source>
</evidence>
<evidence type="ECO:0008006" key="4">
    <source>
        <dbReference type="Google" id="ProtNLM"/>
    </source>
</evidence>
<evidence type="ECO:0000256" key="1">
    <source>
        <dbReference type="SAM" id="Phobius"/>
    </source>
</evidence>
<evidence type="ECO:0000313" key="3">
    <source>
        <dbReference type="EMBL" id="JAA56423.1"/>
    </source>
</evidence>
<keyword evidence="1" id="KW-0472">Membrane</keyword>